<dbReference type="InterPro" id="IPR003607">
    <property type="entry name" value="HD/PDEase_dom"/>
</dbReference>
<proteinExistence type="predicted"/>
<keyword evidence="2" id="KW-0378">Hydrolase</keyword>
<evidence type="ECO:0000313" key="2">
    <source>
        <dbReference type="EMBL" id="PTI51775.1"/>
    </source>
</evidence>
<reference evidence="2 3" key="1">
    <citation type="journal article" date="2016" name="Front. Microbiol.">
        <title>Comprehensive Phylogenetic Analysis of Bovine Non-aureus Staphylococci Species Based on Whole-Genome Sequencing.</title>
        <authorList>
            <person name="Naushad S."/>
            <person name="Barkema H.W."/>
            <person name="Luby C."/>
            <person name="Condas L.A."/>
            <person name="Nobrega D.B."/>
            <person name="Carson D.A."/>
            <person name="De Buck J."/>
        </authorList>
    </citation>
    <scope>NUCLEOTIDE SEQUENCE [LARGE SCALE GENOMIC DNA]</scope>
    <source>
        <strain evidence="2 3">SNUC 2993</strain>
    </source>
</reference>
<sequence length="214" mass="25154">MNNEERIQMAFRYMQAFHKNDYSGHDVEHVNRVHALAKYIAKKEGFEHSFIIELSSILHDTIDPKLVNEQQAKAKLIEFLREIELSEDDQTHVIHIIENMSYKNGSNNYIELSTEGQIVRDADRLDAIGAIGIARTFQFAGYFNEPMWTETIMPNDFSEPTLTQLPPSAIKHFYEKLFKLKDLMHTQTAKHIATQRHEFMKSFVSQFFDEWHYI</sequence>
<evidence type="ECO:0000259" key="1">
    <source>
        <dbReference type="SMART" id="SM00471"/>
    </source>
</evidence>
<dbReference type="PANTHER" id="PTHR33594">
    <property type="entry name" value="SUPERFAMILY HYDROLASE, PUTATIVE (AFU_ORTHOLOGUE AFUA_1G03035)-RELATED"/>
    <property type="match status" value="1"/>
</dbReference>
<evidence type="ECO:0000313" key="3">
    <source>
        <dbReference type="Proteomes" id="UP000240717"/>
    </source>
</evidence>
<dbReference type="RefSeq" id="WP_107532716.1">
    <property type="nucleotide sequence ID" value="NZ_PZEV01000008.1"/>
</dbReference>
<accession>A0A2T4Q1X0</accession>
<dbReference type="CDD" id="cd00077">
    <property type="entry name" value="HDc"/>
    <property type="match status" value="1"/>
</dbReference>
<dbReference type="InterPro" id="IPR006674">
    <property type="entry name" value="HD_domain"/>
</dbReference>
<feature type="domain" description="HD/PDEase" evidence="1">
    <location>
        <begin position="22"/>
        <end position="137"/>
    </location>
</feature>
<dbReference type="Proteomes" id="UP000240717">
    <property type="component" value="Unassembled WGS sequence"/>
</dbReference>
<dbReference type="Pfam" id="PF01966">
    <property type="entry name" value="HD"/>
    <property type="match status" value="1"/>
</dbReference>
<dbReference type="SUPFAM" id="SSF109604">
    <property type="entry name" value="HD-domain/PDEase-like"/>
    <property type="match status" value="1"/>
</dbReference>
<comment type="caution">
    <text evidence="2">The sequence shown here is derived from an EMBL/GenBank/DDBJ whole genome shotgun (WGS) entry which is preliminary data.</text>
</comment>
<dbReference type="Gene3D" id="1.20.58.1910">
    <property type="match status" value="1"/>
</dbReference>
<organism evidence="2 3">
    <name type="scientific">Staphylococcus warneri</name>
    <dbReference type="NCBI Taxonomy" id="1292"/>
    <lineage>
        <taxon>Bacteria</taxon>
        <taxon>Bacillati</taxon>
        <taxon>Bacillota</taxon>
        <taxon>Bacilli</taxon>
        <taxon>Bacillales</taxon>
        <taxon>Staphylococcaceae</taxon>
        <taxon>Staphylococcus</taxon>
    </lineage>
</organism>
<dbReference type="AlphaFoldDB" id="A0A2T4Q1X0"/>
<dbReference type="SMART" id="SM00471">
    <property type="entry name" value="HDc"/>
    <property type="match status" value="1"/>
</dbReference>
<dbReference type="EMBL" id="PZEV01000008">
    <property type="protein sequence ID" value="PTI51775.1"/>
    <property type="molecule type" value="Genomic_DNA"/>
</dbReference>
<dbReference type="Gene3D" id="1.10.472.50">
    <property type="entry name" value="HD-domain/PDEase-like"/>
    <property type="match status" value="1"/>
</dbReference>
<protein>
    <submittedName>
        <fullName evidence="2">Phosphohydrolase</fullName>
    </submittedName>
</protein>
<dbReference type="STRING" id="1194526.A284_04020"/>
<dbReference type="GO" id="GO:0016787">
    <property type="term" value="F:hydrolase activity"/>
    <property type="evidence" value="ECO:0007669"/>
    <property type="project" value="UniProtKB-KW"/>
</dbReference>
<gene>
    <name evidence="2" type="ORF">BU085_03590</name>
</gene>
<name>A0A2T4Q1X0_STAWA</name>
<dbReference type="PANTHER" id="PTHR33594:SF1">
    <property type="entry name" value="HD_PDEASE DOMAIN-CONTAINING PROTEIN"/>
    <property type="match status" value="1"/>
</dbReference>